<dbReference type="GO" id="GO:0008270">
    <property type="term" value="F:zinc ion binding"/>
    <property type="evidence" value="ECO:0007669"/>
    <property type="project" value="UniProtKB-UniRule"/>
</dbReference>
<feature type="active site" description="Schiff-base intermediate with DNA" evidence="15">
    <location>
        <position position="16"/>
    </location>
</feature>
<comment type="catalytic activity">
    <reaction evidence="1 15">
        <text>Hydrolysis of DNA containing ring-opened 7-methylguanine residues, releasing 2,6-diamino-4-hydroxy-5-(N-methyl)formamidopyrimidine.</text>
        <dbReference type="EC" id="3.2.2.23"/>
    </reaction>
</comment>
<evidence type="ECO:0000313" key="18">
    <source>
        <dbReference type="EMBL" id="GBF35454.1"/>
    </source>
</evidence>
<evidence type="ECO:0000256" key="9">
    <source>
        <dbReference type="ARBA" id="ARBA00023125"/>
    </source>
</evidence>
<dbReference type="InterPro" id="IPR010979">
    <property type="entry name" value="Ribosomal_uS13-like_H2TH"/>
</dbReference>
<dbReference type="FunFam" id="1.10.8.50:FF:000003">
    <property type="entry name" value="Formamidopyrimidine-DNA glycosylase"/>
    <property type="match status" value="1"/>
</dbReference>
<reference evidence="19" key="1">
    <citation type="submission" date="2018-02" db="EMBL/GenBank/DDBJ databases">
        <title>Genome sequence of Desulfocucumis palustris strain NAW-5.</title>
        <authorList>
            <person name="Watanabe M."/>
            <person name="Kojima H."/>
            <person name="Fukui M."/>
        </authorList>
    </citation>
    <scope>NUCLEOTIDE SEQUENCE [LARGE SCALE GENOMIC DNA]</scope>
    <source>
        <strain evidence="19">NAW-5</strain>
    </source>
</reference>
<dbReference type="GO" id="GO:0003690">
    <property type="term" value="F:double-stranded DNA binding"/>
    <property type="evidence" value="ECO:0007669"/>
    <property type="project" value="UniProtKB-ARBA"/>
</dbReference>
<evidence type="ECO:0000256" key="5">
    <source>
        <dbReference type="ARBA" id="ARBA00022763"/>
    </source>
</evidence>
<evidence type="ECO:0000256" key="2">
    <source>
        <dbReference type="ARBA" id="ARBA00009409"/>
    </source>
</evidence>
<keyword evidence="12 15" id="KW-0511">Multifunctional enzyme</keyword>
<dbReference type="PROSITE" id="PS01242">
    <property type="entry name" value="ZF_FPG_1"/>
    <property type="match status" value="1"/>
</dbReference>
<dbReference type="PANTHER" id="PTHR22993">
    <property type="entry name" value="FORMAMIDOPYRIMIDINE-DNA GLYCOSYLASE"/>
    <property type="match status" value="1"/>
</dbReference>
<dbReference type="EC" id="4.2.99.18" evidence="15"/>
<dbReference type="PANTHER" id="PTHR22993:SF9">
    <property type="entry name" value="FORMAMIDOPYRIMIDINE-DNA GLYCOSYLASE"/>
    <property type="match status" value="1"/>
</dbReference>
<comment type="catalytic activity">
    <reaction evidence="14 15">
        <text>2'-deoxyribonucleotide-(2'-deoxyribose 5'-phosphate)-2'-deoxyribonucleotide-DNA = a 3'-end 2'-deoxyribonucleotide-(2,3-dehydro-2,3-deoxyribose 5'-phosphate)-DNA + a 5'-end 5'-phospho-2'-deoxyribonucleoside-DNA + H(+)</text>
        <dbReference type="Rhea" id="RHEA:66592"/>
        <dbReference type="Rhea" id="RHEA-COMP:13180"/>
        <dbReference type="Rhea" id="RHEA-COMP:16897"/>
        <dbReference type="Rhea" id="RHEA-COMP:17067"/>
        <dbReference type="ChEBI" id="CHEBI:15378"/>
        <dbReference type="ChEBI" id="CHEBI:136412"/>
        <dbReference type="ChEBI" id="CHEBI:157695"/>
        <dbReference type="ChEBI" id="CHEBI:167181"/>
        <dbReference type="EC" id="4.2.99.18"/>
    </reaction>
</comment>
<keyword evidence="6 15" id="KW-0863">Zinc-finger</keyword>
<comment type="caution">
    <text evidence="18">The sequence shown here is derived from an EMBL/GenBank/DDBJ whole genome shotgun (WGS) entry which is preliminary data.</text>
</comment>
<dbReference type="EMBL" id="BFAV01000169">
    <property type="protein sequence ID" value="GBF35454.1"/>
    <property type="molecule type" value="Genomic_DNA"/>
</dbReference>
<dbReference type="InterPro" id="IPR015887">
    <property type="entry name" value="DNA_glyclase_Znf_dom_DNA_BS"/>
</dbReference>
<feature type="binding site" evidence="15">
    <location>
        <position position="126"/>
    </location>
    <ligand>
        <name>DNA</name>
        <dbReference type="ChEBI" id="CHEBI:16991"/>
    </ligand>
</feature>
<dbReference type="NCBIfam" id="TIGR00577">
    <property type="entry name" value="fpg"/>
    <property type="match status" value="1"/>
</dbReference>
<keyword evidence="8 15" id="KW-0862">Zinc</keyword>
<protein>
    <recommendedName>
        <fullName evidence="15">Formamidopyrimidine-DNA glycosylase</fullName>
        <shortName evidence="15">Fapy-DNA glycosylase</shortName>
        <ecNumber evidence="15">3.2.2.23</ecNumber>
    </recommendedName>
    <alternativeName>
        <fullName evidence="15">DNA-(apurinic or apyrimidinic site) lyase MutM</fullName>
        <shortName evidence="15">AP lyase MutM</shortName>
        <ecNumber evidence="15">4.2.99.18</ecNumber>
    </alternativeName>
</protein>
<dbReference type="Pfam" id="PF06831">
    <property type="entry name" value="H2TH"/>
    <property type="match status" value="1"/>
</dbReference>
<feature type="active site" description="Proton donor" evidence="15">
    <location>
        <position position="17"/>
    </location>
</feature>
<keyword evidence="7 15" id="KW-0378">Hydrolase</keyword>
<feature type="binding site" evidence="15">
    <location>
        <position position="169"/>
    </location>
    <ligand>
        <name>DNA</name>
        <dbReference type="ChEBI" id="CHEBI:16991"/>
    </ligand>
</feature>
<evidence type="ECO:0000313" key="19">
    <source>
        <dbReference type="Proteomes" id="UP000239549"/>
    </source>
</evidence>
<dbReference type="Pfam" id="PF01149">
    <property type="entry name" value="Fapy_DNA_glyco"/>
    <property type="match status" value="1"/>
</dbReference>
<evidence type="ECO:0000256" key="12">
    <source>
        <dbReference type="ARBA" id="ARBA00023268"/>
    </source>
</evidence>
<evidence type="ECO:0000259" key="16">
    <source>
        <dbReference type="PROSITE" id="PS51066"/>
    </source>
</evidence>
<dbReference type="InterPro" id="IPR000214">
    <property type="entry name" value="Znf_DNA_glyclase/AP_lyase"/>
</dbReference>
<dbReference type="AlphaFoldDB" id="A0A2L2XHJ3"/>
<dbReference type="InterPro" id="IPR012319">
    <property type="entry name" value="FPG_cat"/>
</dbReference>
<evidence type="ECO:0000256" key="10">
    <source>
        <dbReference type="ARBA" id="ARBA00023204"/>
    </source>
</evidence>
<feature type="domain" description="Formamidopyrimidine-DNA glycosylase catalytic" evidence="17">
    <location>
        <begin position="16"/>
        <end position="129"/>
    </location>
</feature>
<dbReference type="InterPro" id="IPR035937">
    <property type="entry name" value="FPG_N"/>
</dbReference>
<evidence type="ECO:0000256" key="13">
    <source>
        <dbReference type="ARBA" id="ARBA00023295"/>
    </source>
</evidence>
<dbReference type="SMART" id="SM01232">
    <property type="entry name" value="H2TH"/>
    <property type="match status" value="1"/>
</dbReference>
<comment type="cofactor">
    <cofactor evidence="15">
        <name>Zn(2+)</name>
        <dbReference type="ChEBI" id="CHEBI:29105"/>
    </cofactor>
    <text evidence="15">Binds 1 zinc ion per subunit.</text>
</comment>
<dbReference type="SUPFAM" id="SSF46946">
    <property type="entry name" value="S13-like H2TH domain"/>
    <property type="match status" value="1"/>
</dbReference>
<dbReference type="CDD" id="cd08966">
    <property type="entry name" value="EcFpg-like_N"/>
    <property type="match status" value="1"/>
</dbReference>
<feature type="active site" description="Proton donor; for delta-elimination activity" evidence="15">
    <location>
        <position position="278"/>
    </location>
</feature>
<dbReference type="SUPFAM" id="SSF81624">
    <property type="entry name" value="N-terminal domain of MutM-like DNA repair proteins"/>
    <property type="match status" value="1"/>
</dbReference>
<evidence type="ECO:0000256" key="6">
    <source>
        <dbReference type="ARBA" id="ARBA00022771"/>
    </source>
</evidence>
<sequence length="289" mass="33274">MNICIFREKQELQNMPELPEVETVKRTLEKKLVGLAFEGIHLHMPKIVRLPQAQEFVSSLTGRKILRLGRRGKYLMLHLSGNYTLVIHLRMTGRLVYANPDTPMEKHTHVVFLLSNGDQLRYTDIRQFGRMLLAPTPELDTLPGLRDLGVEPLGEHFTREFMKKELKRRRTRLKALLLDQSFIAGLGNIYVDESLHRAGLHPERLAMDLTPRETTRLFQAIKEVLTDAVNNRGTSFRDYVDGEGRPGNNKERLQVYSREGLPCHKCGKPIHRIRVAGRSSFFCPQCQKV</sequence>
<evidence type="ECO:0000256" key="15">
    <source>
        <dbReference type="HAMAP-Rule" id="MF_00103"/>
    </source>
</evidence>
<dbReference type="Gene3D" id="3.20.190.10">
    <property type="entry name" value="MutM-like, N-terminal"/>
    <property type="match status" value="1"/>
</dbReference>
<keyword evidence="13 15" id="KW-0326">Glycosidase</keyword>
<evidence type="ECO:0000256" key="1">
    <source>
        <dbReference type="ARBA" id="ARBA00001668"/>
    </source>
</evidence>
<evidence type="ECO:0000259" key="17">
    <source>
        <dbReference type="PROSITE" id="PS51068"/>
    </source>
</evidence>
<dbReference type="Gene3D" id="1.10.8.50">
    <property type="match status" value="1"/>
</dbReference>
<keyword evidence="4 15" id="KW-0479">Metal-binding</keyword>
<dbReference type="GO" id="GO:0006284">
    <property type="term" value="P:base-excision repair"/>
    <property type="evidence" value="ECO:0007669"/>
    <property type="project" value="InterPro"/>
</dbReference>
<dbReference type="InterPro" id="IPR015886">
    <property type="entry name" value="H2TH_FPG"/>
</dbReference>
<feature type="binding site" evidence="15">
    <location>
        <position position="107"/>
    </location>
    <ligand>
        <name>DNA</name>
        <dbReference type="ChEBI" id="CHEBI:16991"/>
    </ligand>
</feature>
<evidence type="ECO:0000256" key="8">
    <source>
        <dbReference type="ARBA" id="ARBA00022833"/>
    </source>
</evidence>
<keyword evidence="9 15" id="KW-0238">DNA-binding</keyword>
<dbReference type="GO" id="GO:0003684">
    <property type="term" value="F:damaged DNA binding"/>
    <property type="evidence" value="ECO:0007669"/>
    <property type="project" value="InterPro"/>
</dbReference>
<dbReference type="GO" id="GO:0034039">
    <property type="term" value="F:8-oxo-7,8-dihydroguanine DNA N-glycosylase activity"/>
    <property type="evidence" value="ECO:0007669"/>
    <property type="project" value="TreeGrafter"/>
</dbReference>
<evidence type="ECO:0000256" key="3">
    <source>
        <dbReference type="ARBA" id="ARBA00011245"/>
    </source>
</evidence>
<dbReference type="InterPro" id="IPR020629">
    <property type="entry name" value="FPG_Glyclase"/>
</dbReference>
<gene>
    <name evidence="15" type="primary">mutM</name>
    <name evidence="15" type="synonym">fpg</name>
    <name evidence="18" type="ORF">DCCM_4582</name>
</gene>
<comment type="function">
    <text evidence="15">Involved in base excision repair of DNA damaged by oxidation or by mutagenic agents. Acts as DNA glycosylase that recognizes and removes damaged bases. Has a preference for oxidized purines, such as 7,8-dihydro-8-oxoguanine (8-oxoG). Has AP (apurinic/apyrimidinic) lyase activity and introduces nicks in the DNA strand. Cleaves the DNA backbone by beta-delta elimination to generate a single-strand break at the site of the removed base with both 3'- and 5'-phosphates.</text>
</comment>
<keyword evidence="10 15" id="KW-0234">DNA repair</keyword>
<dbReference type="SMART" id="SM00898">
    <property type="entry name" value="Fapy_DNA_glyco"/>
    <property type="match status" value="1"/>
</dbReference>
<dbReference type="Proteomes" id="UP000239549">
    <property type="component" value="Unassembled WGS sequence"/>
</dbReference>
<organism evidence="18 19">
    <name type="scientific">Desulfocucumis palustris</name>
    <dbReference type="NCBI Taxonomy" id="1898651"/>
    <lineage>
        <taxon>Bacteria</taxon>
        <taxon>Bacillati</taxon>
        <taxon>Bacillota</taxon>
        <taxon>Clostridia</taxon>
        <taxon>Eubacteriales</taxon>
        <taxon>Desulfocucumaceae</taxon>
        <taxon>Desulfocucumis</taxon>
    </lineage>
</organism>
<dbReference type="HAMAP" id="MF_00103">
    <property type="entry name" value="Fapy_DNA_glycosyl"/>
    <property type="match status" value="1"/>
</dbReference>
<dbReference type="NCBIfam" id="NF002211">
    <property type="entry name" value="PRK01103.1"/>
    <property type="match status" value="1"/>
</dbReference>
<dbReference type="GO" id="GO:0140078">
    <property type="term" value="F:class I DNA-(apurinic or apyrimidinic site) endonuclease activity"/>
    <property type="evidence" value="ECO:0007669"/>
    <property type="project" value="UniProtKB-EC"/>
</dbReference>
<proteinExistence type="inferred from homology"/>
<evidence type="ECO:0000256" key="14">
    <source>
        <dbReference type="ARBA" id="ARBA00044632"/>
    </source>
</evidence>
<keyword evidence="11 15" id="KW-0456">Lyase</keyword>
<feature type="domain" description="FPG-type" evidence="16">
    <location>
        <begin position="254"/>
        <end position="288"/>
    </location>
</feature>
<keyword evidence="5 15" id="KW-0227">DNA damage</keyword>
<evidence type="ECO:0000256" key="11">
    <source>
        <dbReference type="ARBA" id="ARBA00023239"/>
    </source>
</evidence>
<dbReference type="PROSITE" id="PS51066">
    <property type="entry name" value="ZF_FPG_2"/>
    <property type="match status" value="1"/>
</dbReference>
<name>A0A2L2XHJ3_9FIRM</name>
<evidence type="ECO:0000256" key="7">
    <source>
        <dbReference type="ARBA" id="ARBA00022801"/>
    </source>
</evidence>
<keyword evidence="19" id="KW-1185">Reference proteome</keyword>
<feature type="active site" description="Proton donor; for beta-elimination activity" evidence="15">
    <location>
        <position position="73"/>
    </location>
</feature>
<dbReference type="SUPFAM" id="SSF57716">
    <property type="entry name" value="Glucocorticoid receptor-like (DNA-binding domain)"/>
    <property type="match status" value="1"/>
</dbReference>
<accession>A0A2L2XHJ3</accession>
<comment type="similarity">
    <text evidence="2 15">Belongs to the FPG family.</text>
</comment>
<dbReference type="EC" id="3.2.2.23" evidence="15"/>
<dbReference type="InterPro" id="IPR010663">
    <property type="entry name" value="Znf_FPG/IleRS"/>
</dbReference>
<evidence type="ECO:0000256" key="4">
    <source>
        <dbReference type="ARBA" id="ARBA00022723"/>
    </source>
</evidence>
<dbReference type="PROSITE" id="PS51068">
    <property type="entry name" value="FPG_CAT"/>
    <property type="match status" value="1"/>
</dbReference>
<dbReference type="Pfam" id="PF06827">
    <property type="entry name" value="zf-FPG_IleRS"/>
    <property type="match status" value="1"/>
</dbReference>
<comment type="subunit">
    <text evidence="3 15">Monomer.</text>
</comment>